<dbReference type="Gene3D" id="3.40.50.1390">
    <property type="entry name" value="Resolvase, N-terminal catalytic domain"/>
    <property type="match status" value="1"/>
</dbReference>
<reference evidence="3" key="2">
    <citation type="submission" date="2020-09" db="EMBL/GenBank/DDBJ databases">
        <authorList>
            <person name="Sun Q."/>
            <person name="Zhou Y."/>
        </authorList>
    </citation>
    <scope>NUCLEOTIDE SEQUENCE</scope>
    <source>
        <strain evidence="3">CGMCC 1.15082</strain>
    </source>
</reference>
<dbReference type="EMBL" id="BMHH01000026">
    <property type="protein sequence ID" value="GGB09165.1"/>
    <property type="molecule type" value="Genomic_DNA"/>
</dbReference>
<comment type="similarity">
    <text evidence="1">Belongs to the site-specific recombinase resolvase family.</text>
</comment>
<dbReference type="SMART" id="SM00857">
    <property type="entry name" value="Resolvase"/>
    <property type="match status" value="1"/>
</dbReference>
<evidence type="ECO:0000313" key="3">
    <source>
        <dbReference type="EMBL" id="GGB09165.1"/>
    </source>
</evidence>
<dbReference type="Proteomes" id="UP000646478">
    <property type="component" value="Unassembled WGS sequence"/>
</dbReference>
<feature type="domain" description="Resolvase/invertase-type recombinase catalytic" evidence="2">
    <location>
        <begin position="1"/>
        <end position="135"/>
    </location>
</feature>
<dbReference type="RefSeq" id="WP_188826100.1">
    <property type="nucleotide sequence ID" value="NZ_BMHH01000026.1"/>
</dbReference>
<evidence type="ECO:0000313" key="4">
    <source>
        <dbReference type="Proteomes" id="UP000646478"/>
    </source>
</evidence>
<dbReference type="SUPFAM" id="SSF46689">
    <property type="entry name" value="Homeodomain-like"/>
    <property type="match status" value="1"/>
</dbReference>
<evidence type="ECO:0000259" key="2">
    <source>
        <dbReference type="SMART" id="SM00857"/>
    </source>
</evidence>
<dbReference type="Gene3D" id="1.10.10.60">
    <property type="entry name" value="Homeodomain-like"/>
    <property type="match status" value="1"/>
</dbReference>
<dbReference type="Pfam" id="PF00239">
    <property type="entry name" value="Resolvase"/>
    <property type="match status" value="1"/>
</dbReference>
<dbReference type="SUPFAM" id="SSF53041">
    <property type="entry name" value="Resolvase-like"/>
    <property type="match status" value="1"/>
</dbReference>
<name>A0A916SR36_9HYPH</name>
<dbReference type="InterPro" id="IPR009057">
    <property type="entry name" value="Homeodomain-like_sf"/>
</dbReference>
<protein>
    <recommendedName>
        <fullName evidence="2">Resolvase/invertase-type recombinase catalytic domain-containing protein</fullName>
    </recommendedName>
</protein>
<organism evidence="3 4">
    <name type="scientific">Brucella endophytica</name>
    <dbReference type="NCBI Taxonomy" id="1963359"/>
    <lineage>
        <taxon>Bacteria</taxon>
        <taxon>Pseudomonadati</taxon>
        <taxon>Pseudomonadota</taxon>
        <taxon>Alphaproteobacteria</taxon>
        <taxon>Hyphomicrobiales</taxon>
        <taxon>Brucellaceae</taxon>
        <taxon>Brucella/Ochrobactrum group</taxon>
        <taxon>Brucella</taxon>
    </lineage>
</organism>
<evidence type="ECO:0000256" key="1">
    <source>
        <dbReference type="ARBA" id="ARBA00009913"/>
    </source>
</evidence>
<accession>A0A916SR36</accession>
<gene>
    <name evidence="3" type="ORF">GCM10011491_41410</name>
</gene>
<dbReference type="AlphaFoldDB" id="A0A916SR36"/>
<comment type="caution">
    <text evidence="3">The sequence shown here is derived from an EMBL/GenBank/DDBJ whole genome shotgun (WGS) entry which is preliminary data.</text>
</comment>
<keyword evidence="4" id="KW-1185">Reference proteome</keyword>
<proteinExistence type="inferred from homology"/>
<dbReference type="InterPro" id="IPR006119">
    <property type="entry name" value="Resolv_N"/>
</dbReference>
<sequence length="190" mass="20757">MSKAGPSIDEQKQALKSAGIEDFSEYGPVYVDEIPRGRNEPALPQRDNAIRSLEAGDVLVIASAARLGSSEGDVLQAMKAIGERSAVIYDVKTGETIVCHPDAIKVLEYAQKAESENRKEIAQKMRRAREASGRVGGPPEKLGGDRLREAKRLWEESSLSKGEIAKKFGVTVRTLYRRLGDRGGKQFGSK</sequence>
<dbReference type="InterPro" id="IPR036162">
    <property type="entry name" value="Resolvase-like_N_sf"/>
</dbReference>
<dbReference type="GO" id="GO:0003677">
    <property type="term" value="F:DNA binding"/>
    <property type="evidence" value="ECO:0007669"/>
    <property type="project" value="InterPro"/>
</dbReference>
<reference evidence="3" key="1">
    <citation type="journal article" date="2014" name="Int. J. Syst. Evol. Microbiol.">
        <title>Complete genome sequence of Corynebacterium casei LMG S-19264T (=DSM 44701T), isolated from a smear-ripened cheese.</title>
        <authorList>
            <consortium name="US DOE Joint Genome Institute (JGI-PGF)"/>
            <person name="Walter F."/>
            <person name="Albersmeier A."/>
            <person name="Kalinowski J."/>
            <person name="Ruckert C."/>
        </authorList>
    </citation>
    <scope>NUCLEOTIDE SEQUENCE</scope>
    <source>
        <strain evidence="3">CGMCC 1.15082</strain>
    </source>
</reference>
<dbReference type="GO" id="GO:0000150">
    <property type="term" value="F:DNA strand exchange activity"/>
    <property type="evidence" value="ECO:0007669"/>
    <property type="project" value="InterPro"/>
</dbReference>